<reference evidence="11 12" key="1">
    <citation type="journal article" date="2015" name="Nature">
        <title>rRNA introns, odd ribosomes, and small enigmatic genomes across a large radiation of phyla.</title>
        <authorList>
            <person name="Brown C.T."/>
            <person name="Hug L.A."/>
            <person name="Thomas B.C."/>
            <person name="Sharon I."/>
            <person name="Castelle C.J."/>
            <person name="Singh A."/>
            <person name="Wilkins M.J."/>
            <person name="Williams K.H."/>
            <person name="Banfield J.F."/>
        </authorList>
    </citation>
    <scope>NUCLEOTIDE SEQUENCE [LARGE SCALE GENOMIC DNA]</scope>
</reference>
<organism evidence="11 12">
    <name type="scientific">Candidatus Beckwithbacteria bacterium GW2011_GWB1_47_15</name>
    <dbReference type="NCBI Taxonomy" id="1618371"/>
    <lineage>
        <taxon>Bacteria</taxon>
        <taxon>Candidatus Beckwithiibacteriota</taxon>
    </lineage>
</organism>
<feature type="domain" description="Methionyl/Valyl/Leucyl/Isoleucyl-tRNA synthetase anticodon-binding" evidence="10">
    <location>
        <begin position="709"/>
        <end position="854"/>
    </location>
</feature>
<dbReference type="Pfam" id="PF00133">
    <property type="entry name" value="tRNA-synt_1"/>
    <property type="match status" value="1"/>
</dbReference>
<keyword evidence="5" id="KW-0648">Protein biosynthesis</keyword>
<dbReference type="PRINTS" id="PR00984">
    <property type="entry name" value="TRNASYNTHILE"/>
</dbReference>
<dbReference type="Pfam" id="PF08264">
    <property type="entry name" value="Anticodon_1"/>
    <property type="match status" value="1"/>
</dbReference>
<evidence type="ECO:0000256" key="4">
    <source>
        <dbReference type="ARBA" id="ARBA00022840"/>
    </source>
</evidence>
<dbReference type="InterPro" id="IPR033709">
    <property type="entry name" value="Anticodon_Ile_ABEc"/>
</dbReference>
<evidence type="ECO:0000256" key="6">
    <source>
        <dbReference type="ARBA" id="ARBA00023146"/>
    </source>
</evidence>
<dbReference type="SUPFAM" id="SSF47323">
    <property type="entry name" value="Anticodon-binding domain of a subclass of class I aminoacyl-tRNA synthetases"/>
    <property type="match status" value="1"/>
</dbReference>
<dbReference type="Gene3D" id="1.10.730.10">
    <property type="entry name" value="Isoleucyl-tRNA Synthetase, Domain 1"/>
    <property type="match status" value="1"/>
</dbReference>
<dbReference type="PATRIC" id="fig|1618371.3.peg.303"/>
<dbReference type="InterPro" id="IPR002301">
    <property type="entry name" value="Ile-tRNA-ligase"/>
</dbReference>
<keyword evidence="4" id="KW-0067">ATP-binding</keyword>
<gene>
    <name evidence="11" type="ORF">UX85_C0002G0014</name>
</gene>
<dbReference type="PANTHER" id="PTHR42780:SF1">
    <property type="entry name" value="ISOLEUCINE--TRNA LIGASE, CYTOPLASMIC"/>
    <property type="match status" value="1"/>
</dbReference>
<evidence type="ECO:0000259" key="10">
    <source>
        <dbReference type="Pfam" id="PF08264"/>
    </source>
</evidence>
<dbReference type="SUPFAM" id="SSF50677">
    <property type="entry name" value="ValRS/IleRS/LeuRS editing domain"/>
    <property type="match status" value="1"/>
</dbReference>
<dbReference type="GO" id="GO:0000049">
    <property type="term" value="F:tRNA binding"/>
    <property type="evidence" value="ECO:0007669"/>
    <property type="project" value="InterPro"/>
</dbReference>
<dbReference type="AlphaFoldDB" id="A0A0G1RWF9"/>
<dbReference type="GO" id="GO:0002161">
    <property type="term" value="F:aminoacyl-tRNA deacylase activity"/>
    <property type="evidence" value="ECO:0007669"/>
    <property type="project" value="InterPro"/>
</dbReference>
<dbReference type="Proteomes" id="UP000033860">
    <property type="component" value="Unassembled WGS sequence"/>
</dbReference>
<evidence type="ECO:0000256" key="3">
    <source>
        <dbReference type="ARBA" id="ARBA00022741"/>
    </source>
</evidence>
<evidence type="ECO:0000256" key="2">
    <source>
        <dbReference type="ARBA" id="ARBA00022598"/>
    </source>
</evidence>
<dbReference type="GO" id="GO:0006428">
    <property type="term" value="P:isoleucyl-tRNA aminoacylation"/>
    <property type="evidence" value="ECO:0007669"/>
    <property type="project" value="InterPro"/>
</dbReference>
<comment type="function">
    <text evidence="7">Catalyzes the attachment of isoleucine to tRNA(Ile). As IleRS can inadvertently accommodate and process structurally similar amino acids such as valine, to avoid such errors it has two additional distinct tRNA(Ile)-dependent editing activities. One activity is designated as 'pretransfer' editing and involves the hydrolysis of activated Val-AMP. The other activity is designated 'posttransfer' editing and involves deacylation of mischarged Val-tRNA(Ile).</text>
</comment>
<evidence type="ECO:0000256" key="1">
    <source>
        <dbReference type="ARBA" id="ARBA00013165"/>
    </source>
</evidence>
<evidence type="ECO:0000256" key="5">
    <source>
        <dbReference type="ARBA" id="ARBA00022917"/>
    </source>
</evidence>
<protein>
    <recommendedName>
        <fullName evidence="1">isoleucine--tRNA ligase</fullName>
        <ecNumber evidence="1">6.1.1.5</ecNumber>
    </recommendedName>
</protein>
<keyword evidence="2" id="KW-0436">Ligase</keyword>
<evidence type="ECO:0000256" key="8">
    <source>
        <dbReference type="ARBA" id="ARBA00048359"/>
    </source>
</evidence>
<accession>A0A0G1RWF9</accession>
<dbReference type="InterPro" id="IPR023586">
    <property type="entry name" value="Ile-tRNA-ligase_type2"/>
</dbReference>
<dbReference type="SUPFAM" id="SSF52374">
    <property type="entry name" value="Nucleotidylyl transferase"/>
    <property type="match status" value="1"/>
</dbReference>
<dbReference type="InterPro" id="IPR014729">
    <property type="entry name" value="Rossmann-like_a/b/a_fold"/>
</dbReference>
<dbReference type="InterPro" id="IPR002300">
    <property type="entry name" value="aa-tRNA-synth_Ia"/>
</dbReference>
<dbReference type="EMBL" id="LCNT01000002">
    <property type="protein sequence ID" value="KKU61634.1"/>
    <property type="molecule type" value="Genomic_DNA"/>
</dbReference>
<feature type="domain" description="Aminoacyl-tRNA synthetase class Ia" evidence="9">
    <location>
        <begin position="24"/>
        <end position="647"/>
    </location>
</feature>
<keyword evidence="6 11" id="KW-0030">Aminoacyl-tRNA synthetase</keyword>
<dbReference type="EC" id="6.1.1.5" evidence="1"/>
<evidence type="ECO:0000313" key="11">
    <source>
        <dbReference type="EMBL" id="KKU61634.1"/>
    </source>
</evidence>
<dbReference type="PANTHER" id="PTHR42780">
    <property type="entry name" value="SOLEUCYL-TRNA SYNTHETASE"/>
    <property type="match status" value="1"/>
</dbReference>
<dbReference type="Gene3D" id="3.90.740.10">
    <property type="entry name" value="Valyl/Leucyl/Isoleucyl-tRNA synthetase, editing domain"/>
    <property type="match status" value="1"/>
</dbReference>
<comment type="caution">
    <text evidence="11">The sequence shown here is derived from an EMBL/GenBank/DDBJ whole genome shotgun (WGS) entry which is preliminary data.</text>
</comment>
<dbReference type="InterPro" id="IPR013155">
    <property type="entry name" value="M/V/L/I-tRNA-synth_anticd-bd"/>
</dbReference>
<comment type="catalytic activity">
    <reaction evidence="8">
        <text>tRNA(Ile) + L-isoleucine + ATP = L-isoleucyl-tRNA(Ile) + AMP + diphosphate</text>
        <dbReference type="Rhea" id="RHEA:11060"/>
        <dbReference type="Rhea" id="RHEA-COMP:9666"/>
        <dbReference type="Rhea" id="RHEA-COMP:9695"/>
        <dbReference type="ChEBI" id="CHEBI:30616"/>
        <dbReference type="ChEBI" id="CHEBI:33019"/>
        <dbReference type="ChEBI" id="CHEBI:58045"/>
        <dbReference type="ChEBI" id="CHEBI:78442"/>
        <dbReference type="ChEBI" id="CHEBI:78528"/>
        <dbReference type="ChEBI" id="CHEBI:456215"/>
        <dbReference type="EC" id="6.1.1.5"/>
    </reaction>
</comment>
<dbReference type="InterPro" id="IPR009080">
    <property type="entry name" value="tRNAsynth_Ia_anticodon-bd"/>
</dbReference>
<evidence type="ECO:0000313" key="12">
    <source>
        <dbReference type="Proteomes" id="UP000033860"/>
    </source>
</evidence>
<proteinExistence type="predicted"/>
<dbReference type="GO" id="GO:0004822">
    <property type="term" value="F:isoleucine-tRNA ligase activity"/>
    <property type="evidence" value="ECO:0007669"/>
    <property type="project" value="UniProtKB-EC"/>
</dbReference>
<name>A0A0G1RWF9_9BACT</name>
<dbReference type="GO" id="GO:0005524">
    <property type="term" value="F:ATP binding"/>
    <property type="evidence" value="ECO:0007669"/>
    <property type="project" value="UniProtKB-KW"/>
</dbReference>
<evidence type="ECO:0000259" key="9">
    <source>
        <dbReference type="Pfam" id="PF00133"/>
    </source>
</evidence>
<dbReference type="Gene3D" id="3.40.50.620">
    <property type="entry name" value="HUPs"/>
    <property type="match status" value="2"/>
</dbReference>
<evidence type="ECO:0000256" key="7">
    <source>
        <dbReference type="ARBA" id="ARBA00025217"/>
    </source>
</evidence>
<keyword evidence="3" id="KW-0547">Nucleotide-binding</keyword>
<dbReference type="CDD" id="cd07961">
    <property type="entry name" value="Anticodon_Ia_Ile_ABEc"/>
    <property type="match status" value="1"/>
</dbReference>
<sequence>MAKAKKPFQEVSSHPDFVKQEEELLKHWYQAGIVKKYLTKNKTAKKKFSFLDGPITANNPMGVHHARGRTYKDLWQRYFTMRGYRGRYQNGFDCQGLWVEVEVEKELGFKSKKDIEKYGVEKFVNQCKARVLKYSAIQTEQSKRLAMFADWDNSYFTMSDENNYAIWNFLKVCHERGWIYKGHDSVPWCPRCQTAISQHEMLTEDYKEVTHKSIYFTLPLVGRKNESLLVWTTTPWTLPANIAVAVDKTFSYSLVEVKSGRRLWLAKDLVKTVLGADVKKVLKTVKGEKLVGLKYQTAFDSLPAVKKVAEENPQNFHTVVATDPKILEVTLAEGTGLVHTAVSAGSEDFKLGQKLSLPMIPVIDDSAHYLGGFGPLSGKNAKNQPELIFDFLKTQSGSWVYQIHDCKHRYPSCWRCKTELVWKVSDEWLIAMDRPDPTHPEGLTLRKQLRQVTKKITWIPDFGLERELDWLKNMHDWLISKKNRYWGLALPIYECAHCGCFEVIGSKPELKKRAVSGWDKFSGHTPHKPWIDEVKISCSNCSQVVSRVEPVGNPWLDAGIVPFSTLPPGWFPADFITEAFPGQFKNWFYAMLVMATVLKKTNPYKTVLGYESVVGEDGRPMHKSWGNAIEFNQGAAKIGVDVMRWMYADVVPTQILPFGFKKADEIRRQFILILWNSYRFFVSQANADGWSPVHQQSTINNLQPTNVLDQWILNRLIETAQSVTGALDDHLSAPASSALKDFVADFSTWYIRRSRDRVGPGATDPKDKDQAYQTMYFCLLNLTRLLAPFMPYLADTIYTNLTGEPSVHLSSWPEALVKAKVNQKLLNEMSLARDLASLTHSQRKAADLALRVPLTSVTSIAPRRLSLGVDQIFKDEVNVASHLQKISKSGQIKISRLDRPTPAQIAQGTARKLVREIQAARRQAKIGLTEKVTLVLPDWPEEFSDYIIQKTLALNLKKGKKLKIIRS</sequence>
<dbReference type="InterPro" id="IPR009008">
    <property type="entry name" value="Val/Leu/Ile-tRNA-synth_edit"/>
</dbReference>